<dbReference type="Gene3D" id="3.80.10.10">
    <property type="entry name" value="Ribonuclease Inhibitor"/>
    <property type="match status" value="1"/>
</dbReference>
<feature type="signal peptide" evidence="8">
    <location>
        <begin position="1"/>
        <end position="24"/>
    </location>
</feature>
<dbReference type="PROSITE" id="PS51450">
    <property type="entry name" value="LRR"/>
    <property type="match status" value="1"/>
</dbReference>
<dbReference type="PRINTS" id="PR00019">
    <property type="entry name" value="LEURICHRPT"/>
</dbReference>
<keyword evidence="5" id="KW-1133">Transmembrane helix</keyword>
<evidence type="ECO:0000256" key="8">
    <source>
        <dbReference type="SAM" id="SignalP"/>
    </source>
</evidence>
<reference evidence="10" key="1">
    <citation type="journal article" date="2009" name="PLoS Genet.">
        <title>Sequencing, mapping, and analysis of 27,455 maize full-length cDNAs.</title>
        <authorList>
            <person name="Soderlund C."/>
            <person name="Descour A."/>
            <person name="Kudrna D."/>
            <person name="Bomhoff M."/>
            <person name="Boyd L."/>
            <person name="Currie J."/>
            <person name="Angelova A."/>
            <person name="Collura K."/>
            <person name="Wissotski M."/>
            <person name="Ashley E."/>
            <person name="Morrow D."/>
            <person name="Fernandes J."/>
            <person name="Walbot V."/>
            <person name="Yu Y."/>
        </authorList>
    </citation>
    <scope>NUCLEOTIDE SEQUENCE</scope>
    <source>
        <strain evidence="10">B73</strain>
    </source>
</reference>
<dbReference type="PANTHER" id="PTHR48059">
    <property type="entry name" value="POLYGALACTURONASE INHIBITOR 1"/>
    <property type="match status" value="1"/>
</dbReference>
<dbReference type="SMART" id="SM00369">
    <property type="entry name" value="LRR_TYP"/>
    <property type="match status" value="3"/>
</dbReference>
<comment type="subcellular location">
    <subcellularLocation>
        <location evidence="1">Cell envelope</location>
    </subcellularLocation>
</comment>
<evidence type="ECO:0000256" key="1">
    <source>
        <dbReference type="ARBA" id="ARBA00004196"/>
    </source>
</evidence>
<dbReference type="Pfam" id="PF08263">
    <property type="entry name" value="LRRNT_2"/>
    <property type="match status" value="1"/>
</dbReference>
<keyword evidence="8" id="KW-0732">Signal</keyword>
<evidence type="ECO:0000256" key="2">
    <source>
        <dbReference type="ARBA" id="ARBA00022614"/>
    </source>
</evidence>
<keyword evidence="6" id="KW-0472">Membrane</keyword>
<feature type="domain" description="Leucine-rich repeat-containing N-terminal plant-type" evidence="9">
    <location>
        <begin position="27"/>
        <end position="65"/>
    </location>
</feature>
<evidence type="ECO:0000256" key="5">
    <source>
        <dbReference type="ARBA" id="ARBA00022989"/>
    </source>
</evidence>
<dbReference type="SUPFAM" id="SSF52058">
    <property type="entry name" value="L domain-like"/>
    <property type="match status" value="1"/>
</dbReference>
<keyword evidence="2" id="KW-0433">Leucine-rich repeat</keyword>
<evidence type="ECO:0000256" key="4">
    <source>
        <dbReference type="ARBA" id="ARBA00022737"/>
    </source>
</evidence>
<dbReference type="ExpressionAtlas" id="C0PGG0">
    <property type="expression patterns" value="baseline and differential"/>
</dbReference>
<dbReference type="InterPro" id="IPR001611">
    <property type="entry name" value="Leu-rich_rpt"/>
</dbReference>
<evidence type="ECO:0000259" key="9">
    <source>
        <dbReference type="Pfam" id="PF08263"/>
    </source>
</evidence>
<organism evidence="10">
    <name type="scientific">Zea mays</name>
    <name type="common">Maize</name>
    <dbReference type="NCBI Taxonomy" id="4577"/>
    <lineage>
        <taxon>Eukaryota</taxon>
        <taxon>Viridiplantae</taxon>
        <taxon>Streptophyta</taxon>
        <taxon>Embryophyta</taxon>
        <taxon>Tracheophyta</taxon>
        <taxon>Spermatophyta</taxon>
        <taxon>Magnoliopsida</taxon>
        <taxon>Liliopsida</taxon>
        <taxon>Poales</taxon>
        <taxon>Poaceae</taxon>
        <taxon>PACMAD clade</taxon>
        <taxon>Panicoideae</taxon>
        <taxon>Andropogonodae</taxon>
        <taxon>Andropogoneae</taxon>
        <taxon>Tripsacinae</taxon>
        <taxon>Zea</taxon>
    </lineage>
</organism>
<evidence type="ECO:0000313" key="10">
    <source>
        <dbReference type="EMBL" id="ACN34276.1"/>
    </source>
</evidence>
<dbReference type="PANTHER" id="PTHR48059:SF19">
    <property type="entry name" value="RECEPTOR-LIKE PROTEIN KINASE 5"/>
    <property type="match status" value="1"/>
</dbReference>
<proteinExistence type="evidence at transcript level"/>
<dbReference type="InterPro" id="IPR013210">
    <property type="entry name" value="LRR_N_plant-typ"/>
</dbReference>
<keyword evidence="3" id="KW-0812">Transmembrane</keyword>
<dbReference type="AlphaFoldDB" id="C0PGG0"/>
<accession>C0PGG0</accession>
<comment type="similarity">
    <text evidence="7">Belongs to the polygalacturonase-inhibiting protein family.</text>
</comment>
<keyword evidence="4" id="KW-0677">Repeat</keyword>
<dbReference type="InterPro" id="IPR032675">
    <property type="entry name" value="LRR_dom_sf"/>
</dbReference>
<dbReference type="Pfam" id="PF13855">
    <property type="entry name" value="LRR_8"/>
    <property type="match status" value="1"/>
</dbReference>
<sequence>MASTTTTFLAVLLVVAASAAPARSCSPRDIYALLSVKQALGNPASLSTWTPASPNCCAWDHLRCNDAGRVNNVFIDGADDVRGQIPSAVGGLTELMSLTLFRLPGLTGAIPACLTALSNLQFLTVSHTNVSGAIPESLARLRGLDSVDLSSNRLTGGIPAAFADLPSLRSLDLRHNQLTGPIPAGLVQGQFRSLVLSYNQLTGPIPRDDARDEINTVDLSHNRLTGDPSHLFAAGRPIGKVDLSWNYLNFDLSRLVFPPELTYLDLSHNLIRGTVPLSLERLSTLQKLDLSYNRLCGPLPKGHGVIKHGCKPYAHNQCSKGTPLAGCQDLECVSRWPWFSILCSALPRRRSFRVPILKDDGTVPGLAIDKKRYGRVVAVLICLATPTRG</sequence>
<dbReference type="Pfam" id="PF00560">
    <property type="entry name" value="LRR_1"/>
    <property type="match status" value="2"/>
</dbReference>
<feature type="chain" id="PRO_5002901755" description="Leucine-rich repeat-containing N-terminal plant-type domain-containing protein" evidence="8">
    <location>
        <begin position="25"/>
        <end position="389"/>
    </location>
</feature>
<protein>
    <recommendedName>
        <fullName evidence="9">Leucine-rich repeat-containing N-terminal plant-type domain-containing protein</fullName>
    </recommendedName>
</protein>
<evidence type="ECO:0000256" key="3">
    <source>
        <dbReference type="ARBA" id="ARBA00022692"/>
    </source>
</evidence>
<name>C0PGG0_MAIZE</name>
<dbReference type="InterPro" id="IPR051848">
    <property type="entry name" value="PGIP"/>
</dbReference>
<dbReference type="InterPro" id="IPR003591">
    <property type="entry name" value="Leu-rich_rpt_typical-subtyp"/>
</dbReference>
<dbReference type="FunFam" id="3.80.10.10:FF:000348">
    <property type="entry name" value="Polygalacturonase inhibitor 1"/>
    <property type="match status" value="1"/>
</dbReference>
<evidence type="ECO:0000256" key="7">
    <source>
        <dbReference type="ARBA" id="ARBA00038043"/>
    </source>
</evidence>
<dbReference type="EMBL" id="BT067379">
    <property type="protein sequence ID" value="ACN34276.1"/>
    <property type="molecule type" value="mRNA"/>
</dbReference>
<evidence type="ECO:0000256" key="6">
    <source>
        <dbReference type="ARBA" id="ARBA00023136"/>
    </source>
</evidence>